<evidence type="ECO:0000256" key="1">
    <source>
        <dbReference type="SAM" id="MobiDB-lite"/>
    </source>
</evidence>
<feature type="compositionally biased region" description="Polar residues" evidence="1">
    <location>
        <begin position="144"/>
        <end position="158"/>
    </location>
</feature>
<accession>A0A8J5XQA9</accession>
<reference evidence="2" key="1">
    <citation type="submission" date="2021-05" db="EMBL/GenBank/DDBJ databases">
        <title>The genome of the haptophyte Pavlova lutheri (Diacronema luteri, Pavlovales) - a model for lipid biosynthesis in eukaryotic algae.</title>
        <authorList>
            <person name="Hulatt C.J."/>
            <person name="Posewitz M.C."/>
        </authorList>
    </citation>
    <scope>NUCLEOTIDE SEQUENCE</scope>
    <source>
        <strain evidence="2">NIVA-4/92</strain>
    </source>
</reference>
<evidence type="ECO:0000313" key="2">
    <source>
        <dbReference type="EMBL" id="KAG8469663.1"/>
    </source>
</evidence>
<feature type="compositionally biased region" description="Low complexity" evidence="1">
    <location>
        <begin position="100"/>
        <end position="113"/>
    </location>
</feature>
<organism evidence="2 3">
    <name type="scientific">Diacronema lutheri</name>
    <name type="common">Unicellular marine alga</name>
    <name type="synonym">Monochrysis lutheri</name>
    <dbReference type="NCBI Taxonomy" id="2081491"/>
    <lineage>
        <taxon>Eukaryota</taxon>
        <taxon>Haptista</taxon>
        <taxon>Haptophyta</taxon>
        <taxon>Pavlovophyceae</taxon>
        <taxon>Pavlovales</taxon>
        <taxon>Pavlovaceae</taxon>
        <taxon>Diacronema</taxon>
    </lineage>
</organism>
<evidence type="ECO:0000313" key="3">
    <source>
        <dbReference type="Proteomes" id="UP000751190"/>
    </source>
</evidence>
<feature type="region of interest" description="Disordered" evidence="1">
    <location>
        <begin position="97"/>
        <end position="176"/>
    </location>
</feature>
<protein>
    <submittedName>
        <fullName evidence="2">Uncharacterized protein</fullName>
    </submittedName>
</protein>
<sequence>MAERPYVPRPPLTMRTDVATSAMRTRCYVPSKAWLRTARNDEPVHPGKLRPRKRADDCAQHACAQAGPRETKENGTDGAQHMARGSRLRLHAALKDVRDANAAPGERAEAPPASLGDERPGATDARSDAPHASTAPRLPPPQPTERQSPASAAITSNARDGAQAATVDPGVPLAEDSPIVLRARPVLAMQPFEVTWRS</sequence>
<dbReference type="AlphaFoldDB" id="A0A8J5XQA9"/>
<feature type="compositionally biased region" description="Basic and acidic residues" evidence="1">
    <location>
        <begin position="116"/>
        <end position="129"/>
    </location>
</feature>
<feature type="region of interest" description="Disordered" evidence="1">
    <location>
        <begin position="39"/>
        <end position="83"/>
    </location>
</feature>
<dbReference type="Proteomes" id="UP000751190">
    <property type="component" value="Unassembled WGS sequence"/>
</dbReference>
<dbReference type="EMBL" id="JAGTXO010000002">
    <property type="protein sequence ID" value="KAG8469663.1"/>
    <property type="molecule type" value="Genomic_DNA"/>
</dbReference>
<comment type="caution">
    <text evidence="2">The sequence shown here is derived from an EMBL/GenBank/DDBJ whole genome shotgun (WGS) entry which is preliminary data.</text>
</comment>
<gene>
    <name evidence="2" type="ORF">KFE25_006118</name>
</gene>
<proteinExistence type="predicted"/>
<name>A0A8J5XQA9_DIALT</name>
<keyword evidence="3" id="KW-1185">Reference proteome</keyword>